<keyword evidence="8" id="KW-0804">Transcription</keyword>
<feature type="DNA-binding region" description="HMG box" evidence="10">
    <location>
        <begin position="553"/>
        <end position="621"/>
    </location>
</feature>
<feature type="compositionally biased region" description="Basic and acidic residues" evidence="12">
    <location>
        <begin position="44"/>
        <end position="62"/>
    </location>
</feature>
<evidence type="ECO:0000256" key="9">
    <source>
        <dbReference type="ARBA" id="ARBA00023242"/>
    </source>
</evidence>
<keyword evidence="9 10" id="KW-0539">Nucleus</keyword>
<feature type="region of interest" description="Disordered" evidence="12">
    <location>
        <begin position="353"/>
        <end position="422"/>
    </location>
</feature>
<evidence type="ECO:0000256" key="6">
    <source>
        <dbReference type="ARBA" id="ARBA00023125"/>
    </source>
</evidence>
<feature type="compositionally biased region" description="Basic and acidic residues" evidence="12">
    <location>
        <begin position="755"/>
        <end position="773"/>
    </location>
</feature>
<dbReference type="Gene3D" id="1.10.30.10">
    <property type="entry name" value="High mobility group box domain"/>
    <property type="match status" value="1"/>
</dbReference>
<dbReference type="GO" id="GO:0000978">
    <property type="term" value="F:RNA polymerase II cis-regulatory region sequence-specific DNA binding"/>
    <property type="evidence" value="ECO:0007669"/>
    <property type="project" value="TreeGrafter"/>
</dbReference>
<dbReference type="InterPro" id="IPR036910">
    <property type="entry name" value="HMG_box_dom_sf"/>
</dbReference>
<keyword evidence="14" id="KW-1185">Reference proteome</keyword>
<evidence type="ECO:0000313" key="14">
    <source>
        <dbReference type="Proteomes" id="UP000504630"/>
    </source>
</evidence>
<dbReference type="PANTHER" id="PTHR45789:SF1">
    <property type="entry name" value="TRANSCRIPTION FACTOR SOX-6"/>
    <property type="match status" value="1"/>
</dbReference>
<keyword evidence="5" id="KW-0805">Transcription regulation</keyword>
<name>A0A6J2PUJ4_COTGO</name>
<dbReference type="PROSITE" id="PS50118">
    <property type="entry name" value="HMG_BOX_2"/>
    <property type="match status" value="1"/>
</dbReference>
<dbReference type="InterPro" id="IPR009071">
    <property type="entry name" value="HMG_box_dom"/>
</dbReference>
<feature type="coiled-coil region" evidence="11">
    <location>
        <begin position="179"/>
        <end position="252"/>
    </location>
</feature>
<evidence type="ECO:0000256" key="7">
    <source>
        <dbReference type="ARBA" id="ARBA00023159"/>
    </source>
</evidence>
<feature type="compositionally biased region" description="Basic and acidic residues" evidence="12">
    <location>
        <begin position="94"/>
        <end position="105"/>
    </location>
</feature>
<dbReference type="SMART" id="SM00398">
    <property type="entry name" value="HMG"/>
    <property type="match status" value="1"/>
</dbReference>
<evidence type="ECO:0000256" key="1">
    <source>
        <dbReference type="ARBA" id="ARBA00004123"/>
    </source>
</evidence>
<evidence type="ECO:0000259" key="13">
    <source>
        <dbReference type="PROSITE" id="PS50118"/>
    </source>
</evidence>
<dbReference type="GO" id="GO:0005634">
    <property type="term" value="C:nucleus"/>
    <property type="evidence" value="ECO:0007669"/>
    <property type="project" value="UniProtKB-SubCell"/>
</dbReference>
<keyword evidence="3" id="KW-1017">Isopeptide bond</keyword>
<reference evidence="15" key="1">
    <citation type="submission" date="2025-08" db="UniProtKB">
        <authorList>
            <consortium name="RefSeq"/>
        </authorList>
    </citation>
    <scope>IDENTIFICATION</scope>
</reference>
<accession>A0A6J2PUJ4</accession>
<dbReference type="Proteomes" id="UP000504630">
    <property type="component" value="Chromosome 6"/>
</dbReference>
<dbReference type="InParanoid" id="A0A6J2PUJ4"/>
<feature type="domain" description="HMG box" evidence="13">
    <location>
        <begin position="553"/>
        <end position="621"/>
    </location>
</feature>
<sequence length="773" mass="86296">MMSSMRATPPFHQPSEEDEAMGQDKAAWTSDEREGPKETLSPSSHERPHPDELQPIREKLTDAEWENVVPAAMDNESSKGCSVYSYRTNSTSPHKPEECSRDRGDPMISLAFGTPERRKGSLADVVDTLKQKKLVELTKTEQDEPTCMERLLSKEWKERVDRLNANELLGEVKGTPESLEEKEHQLSTMIGQLISLREQLLSAHDEQKRMAASQLEKQRQQMELARQQQEQIARQQQQLLQQQHKINILQQQIQVQGHMPPLMIPVFPHDQRSLAAAAAAQQGFLFPPSMSYKPGENYPMQFIPSTMAAAAASGLSPLQLQQLYAAQLASMQISSGAKMASLPQALNSCGPLSPSALKSEKRASSPVTHIKEEGSTQPLNLSARPKTADPLRSPTSPTQSLYCGNKTSPTGMGKGRIPSPITSMGRNTSLDILSSLNSTALFGDQDAVMKAIQEARSMREQIQREQLHHHQQHLEAKLSALSNMTLNNGNKERSGLHYETLSQHLGKLGEDAGKMVHRVIDLTRPEDLDGGNNITEARVFREARGRNNAEPHIKRPMNAFMVWAKDERRKILQTFPDMHNSNISKILGSRWKSMTNQEKQPYYEEQARLSKIHLEKYPNYKYKPRPKRTCIIDGKKLRIGEYKQMMRSRRQEMRQFFVGPQPPMALGNSPSAVQVYPGAITMTTTVTPSPHLTSDCSSNSASPEPAIPVIQSTYMMKSEPAGGGSNGGGVGTLVPPRNPTNGDEDMDMYEDFEDEPKSDYSSDRETREAVSAT</sequence>
<dbReference type="GeneID" id="115009283"/>
<dbReference type="AlphaFoldDB" id="A0A6J2PUJ4"/>
<dbReference type="FunFam" id="1.10.30.10:FF:000003">
    <property type="entry name" value="Putative transcription factor SOX-6"/>
    <property type="match status" value="1"/>
</dbReference>
<dbReference type="GO" id="GO:0007417">
    <property type="term" value="P:central nervous system development"/>
    <property type="evidence" value="ECO:0007669"/>
    <property type="project" value="TreeGrafter"/>
</dbReference>
<keyword evidence="11" id="KW-0175">Coiled coil</keyword>
<dbReference type="RefSeq" id="XP_029289029.1">
    <property type="nucleotide sequence ID" value="XM_029433169.1"/>
</dbReference>
<evidence type="ECO:0000313" key="15">
    <source>
        <dbReference type="RefSeq" id="XP_029289029.1"/>
    </source>
</evidence>
<organism evidence="14 15">
    <name type="scientific">Cottoperca gobio</name>
    <name type="common">Frogmouth</name>
    <name type="synonym">Aphritis gobio</name>
    <dbReference type="NCBI Taxonomy" id="56716"/>
    <lineage>
        <taxon>Eukaryota</taxon>
        <taxon>Metazoa</taxon>
        <taxon>Chordata</taxon>
        <taxon>Craniata</taxon>
        <taxon>Vertebrata</taxon>
        <taxon>Euteleostomi</taxon>
        <taxon>Actinopterygii</taxon>
        <taxon>Neopterygii</taxon>
        <taxon>Teleostei</taxon>
        <taxon>Neoteleostei</taxon>
        <taxon>Acanthomorphata</taxon>
        <taxon>Eupercaria</taxon>
        <taxon>Perciformes</taxon>
        <taxon>Notothenioidei</taxon>
        <taxon>Bovichtidae</taxon>
        <taxon>Cottoperca</taxon>
    </lineage>
</organism>
<proteinExistence type="predicted"/>
<feature type="compositionally biased region" description="Basic and acidic residues" evidence="12">
    <location>
        <begin position="358"/>
        <end position="374"/>
    </location>
</feature>
<dbReference type="Pfam" id="PF00505">
    <property type="entry name" value="HMG_box"/>
    <property type="match status" value="1"/>
</dbReference>
<evidence type="ECO:0000256" key="8">
    <source>
        <dbReference type="ARBA" id="ARBA00023163"/>
    </source>
</evidence>
<dbReference type="GO" id="GO:0000981">
    <property type="term" value="F:DNA-binding transcription factor activity, RNA polymerase II-specific"/>
    <property type="evidence" value="ECO:0007669"/>
    <property type="project" value="TreeGrafter"/>
</dbReference>
<evidence type="ECO:0000256" key="12">
    <source>
        <dbReference type="SAM" id="MobiDB-lite"/>
    </source>
</evidence>
<dbReference type="KEGG" id="cgob:115009283"/>
<evidence type="ECO:0000256" key="3">
    <source>
        <dbReference type="ARBA" id="ARBA00022499"/>
    </source>
</evidence>
<keyword evidence="2" id="KW-0217">Developmental protein</keyword>
<keyword evidence="7" id="KW-0010">Activator</keyword>
<feature type="compositionally biased region" description="Polar residues" evidence="12">
    <location>
        <begin position="393"/>
        <end position="410"/>
    </location>
</feature>
<feature type="region of interest" description="Disordered" evidence="12">
    <location>
        <begin position="716"/>
        <end position="773"/>
    </location>
</feature>
<feature type="region of interest" description="Disordered" evidence="12">
    <location>
        <begin position="86"/>
        <end position="106"/>
    </location>
</feature>
<keyword evidence="4" id="KW-0221">Differentiation</keyword>
<dbReference type="GO" id="GO:0032332">
    <property type="term" value="P:positive regulation of chondrocyte differentiation"/>
    <property type="evidence" value="ECO:0007669"/>
    <property type="project" value="TreeGrafter"/>
</dbReference>
<dbReference type="CDD" id="cd22030">
    <property type="entry name" value="HMG-box_SoxD"/>
    <property type="match status" value="1"/>
</dbReference>
<feature type="compositionally biased region" description="Acidic residues" evidence="12">
    <location>
        <begin position="742"/>
        <end position="754"/>
    </location>
</feature>
<gene>
    <name evidence="15" type="primary">LOC115009283</name>
</gene>
<evidence type="ECO:0000256" key="4">
    <source>
        <dbReference type="ARBA" id="ARBA00022782"/>
    </source>
</evidence>
<dbReference type="GO" id="GO:0045165">
    <property type="term" value="P:cell fate commitment"/>
    <property type="evidence" value="ECO:0007669"/>
    <property type="project" value="TreeGrafter"/>
</dbReference>
<dbReference type="SUPFAM" id="SSF47095">
    <property type="entry name" value="HMG-box"/>
    <property type="match status" value="1"/>
</dbReference>
<keyword evidence="6 10" id="KW-0238">DNA-binding</keyword>
<comment type="subcellular location">
    <subcellularLocation>
        <location evidence="1">Nucleus</location>
    </subcellularLocation>
</comment>
<evidence type="ECO:0000256" key="11">
    <source>
        <dbReference type="SAM" id="Coils"/>
    </source>
</evidence>
<dbReference type="InterPro" id="IPR051356">
    <property type="entry name" value="SOX/SOX-like_TF"/>
</dbReference>
<feature type="compositionally biased region" description="Gly residues" evidence="12">
    <location>
        <begin position="721"/>
        <end position="731"/>
    </location>
</feature>
<evidence type="ECO:0000256" key="5">
    <source>
        <dbReference type="ARBA" id="ARBA00023015"/>
    </source>
</evidence>
<feature type="region of interest" description="Disordered" evidence="12">
    <location>
        <begin position="1"/>
        <end position="65"/>
    </location>
</feature>
<dbReference type="PANTHER" id="PTHR45789">
    <property type="entry name" value="FI18025P1"/>
    <property type="match status" value="1"/>
</dbReference>
<evidence type="ECO:0000256" key="2">
    <source>
        <dbReference type="ARBA" id="ARBA00022473"/>
    </source>
</evidence>
<protein>
    <submittedName>
        <fullName evidence="15">Transcription factor SOX-6-like</fullName>
    </submittedName>
</protein>
<evidence type="ECO:0000256" key="10">
    <source>
        <dbReference type="PROSITE-ProRule" id="PRU00267"/>
    </source>
</evidence>
<dbReference type="OrthoDB" id="6247875at2759"/>